<reference evidence="2" key="2">
    <citation type="submission" date="2014-02" db="EMBL/GenBank/DDBJ databases">
        <title>Annotation of the Genome Sequence of Fusarium oxysporum f. sp. melonis 26406.</title>
        <authorList>
            <consortium name="The Broad Institute Genomics Platform"/>
            <person name="Ma L.-J."/>
            <person name="Corby-Kistler H."/>
            <person name="Broz K."/>
            <person name="Gale L.R."/>
            <person name="Jonkers W."/>
            <person name="O'Donnell K."/>
            <person name="Ploetz R."/>
            <person name="Steinberg C."/>
            <person name="Schwartz D.C."/>
            <person name="VanEtten H."/>
            <person name="Zhou S."/>
            <person name="Young S.K."/>
            <person name="Zeng Q."/>
            <person name="Gargeya S."/>
            <person name="Fitzgerald M."/>
            <person name="Abouelleil A."/>
            <person name="Alvarado L."/>
            <person name="Chapman S.B."/>
            <person name="Gainer-Dewar J."/>
            <person name="Goldberg J."/>
            <person name="Griggs A."/>
            <person name="Gujja S."/>
            <person name="Hansen M."/>
            <person name="Howarth C."/>
            <person name="Imamovic A."/>
            <person name="Ireland A."/>
            <person name="Larimer J."/>
            <person name="McCowan C."/>
            <person name="Murphy C."/>
            <person name="Pearson M."/>
            <person name="Poon T.W."/>
            <person name="Priest M."/>
            <person name="Roberts A."/>
            <person name="Saif S."/>
            <person name="Shea T."/>
            <person name="Sykes S."/>
            <person name="Wortman J."/>
            <person name="Nusbaum C."/>
            <person name="Birren B."/>
        </authorList>
    </citation>
    <scope>NUCLEOTIDE SEQUENCE</scope>
    <source>
        <strain evidence="2">26406</strain>
    </source>
</reference>
<dbReference type="OrthoDB" id="9991317at2759"/>
<sequence length="236" mass="25934">MLGQTVAEMQECITEGSIVVINITDLRSDAIIISSNSLRTVALPELSASDARSWVSKDWSTKKKSEQRPKNDEFLDYLSWPWHACVKHIVAEVSASQNNPTEGLPRTLSYAQKQAKRAQEALVAQDANTMLIAAMPTSPKGPGDKKAPKRLPGVEEEMREILILTRPHTNAVALTHPSADQVLEVLKTCRIAHFACHGTSDTFDPCNSGLNLQNEQNLRDLGRRSAHRPTGFGLTA</sequence>
<evidence type="ECO:0000313" key="2">
    <source>
        <dbReference type="EMBL" id="EXK23662.1"/>
    </source>
</evidence>
<gene>
    <name evidence="2" type="ORF">FOMG_19579</name>
</gene>
<organism evidence="2">
    <name type="scientific">Fusarium oxysporum f. sp. melonis 26406</name>
    <dbReference type="NCBI Taxonomy" id="1089452"/>
    <lineage>
        <taxon>Eukaryota</taxon>
        <taxon>Fungi</taxon>
        <taxon>Dikarya</taxon>
        <taxon>Ascomycota</taxon>
        <taxon>Pezizomycotina</taxon>
        <taxon>Sordariomycetes</taxon>
        <taxon>Hypocreomycetidae</taxon>
        <taxon>Hypocreales</taxon>
        <taxon>Nectriaceae</taxon>
        <taxon>Fusarium</taxon>
        <taxon>Fusarium oxysporum species complex</taxon>
    </lineage>
</organism>
<proteinExistence type="predicted"/>
<protein>
    <recommendedName>
        <fullName evidence="1">CHAT domain-containing protein</fullName>
    </recommendedName>
</protein>
<name>W9Z4X3_FUSOX</name>
<dbReference type="EMBL" id="KI980654">
    <property type="protein sequence ID" value="EXK23662.1"/>
    <property type="molecule type" value="Genomic_DNA"/>
</dbReference>
<accession>W9Z4X3</accession>
<reference evidence="2" key="1">
    <citation type="submission" date="2012-04" db="EMBL/GenBank/DDBJ databases">
        <title>The Genome Sequence of Fusarium oxysporum melonis.</title>
        <authorList>
            <consortium name="The Broad Institute Genome Sequencing Platform"/>
            <person name="Ma L.-J."/>
            <person name="Gale L.R."/>
            <person name="Schwartz D.C."/>
            <person name="Zhou S."/>
            <person name="Corby-Kistler H."/>
            <person name="Young S.K."/>
            <person name="Zeng Q."/>
            <person name="Gargeya S."/>
            <person name="Fitzgerald M."/>
            <person name="Haas B."/>
            <person name="Abouelleil A."/>
            <person name="Alvarado L."/>
            <person name="Arachchi H.M."/>
            <person name="Berlin A."/>
            <person name="Brown A."/>
            <person name="Chapman S.B."/>
            <person name="Chen Z."/>
            <person name="Dunbar C."/>
            <person name="Freedman E."/>
            <person name="Gearin G."/>
            <person name="Goldberg J."/>
            <person name="Griggs A."/>
            <person name="Gujja S."/>
            <person name="Heiman D."/>
            <person name="Howarth C."/>
            <person name="Larson L."/>
            <person name="Lui A."/>
            <person name="MacDonald P.J.P."/>
            <person name="Montmayeur A."/>
            <person name="Murphy C."/>
            <person name="Neiman D."/>
            <person name="Pearson M."/>
            <person name="Priest M."/>
            <person name="Roberts A."/>
            <person name="Saif S."/>
            <person name="Shea T."/>
            <person name="Shenoy N."/>
            <person name="Sisk P."/>
            <person name="Stolte C."/>
            <person name="Sykes S."/>
            <person name="Wortman J."/>
            <person name="Nusbaum C."/>
            <person name="Birren B."/>
        </authorList>
    </citation>
    <scope>NUCLEOTIDE SEQUENCE</scope>
    <source>
        <strain evidence="2">26406</strain>
    </source>
</reference>
<feature type="domain" description="CHAT" evidence="1">
    <location>
        <begin position="111"/>
        <end position="217"/>
    </location>
</feature>
<dbReference type="Pfam" id="PF12770">
    <property type="entry name" value="CHAT"/>
    <property type="match status" value="1"/>
</dbReference>
<dbReference type="Proteomes" id="UP000030703">
    <property type="component" value="Unassembled WGS sequence"/>
</dbReference>
<dbReference type="HOGENOM" id="CLU_1175476_0_0_1"/>
<dbReference type="VEuPathDB" id="FungiDB:FOMG_19579"/>
<dbReference type="AlphaFoldDB" id="W9Z4X3"/>
<evidence type="ECO:0000259" key="1">
    <source>
        <dbReference type="Pfam" id="PF12770"/>
    </source>
</evidence>
<dbReference type="InterPro" id="IPR024983">
    <property type="entry name" value="CHAT_dom"/>
</dbReference>